<keyword evidence="1" id="KW-0812">Transmembrane</keyword>
<keyword evidence="1" id="KW-1133">Transmembrane helix</keyword>
<accession>D7PEW6</accession>
<evidence type="ECO:0000313" key="2">
    <source>
        <dbReference type="EMBL" id="ADH29589.1"/>
    </source>
</evidence>
<keyword evidence="1" id="KW-0472">Membrane</keyword>
<reference evidence="2" key="1">
    <citation type="journal article" date="2010" name="PLoS Negl. Trop. Dis.">
        <title>Analyses of an expressed sequence tag library from Taenia solium, Cysticerca.</title>
        <authorList>
            <person name="Lundstrom J."/>
            <person name="Salazar-Anton F."/>
            <person name="Sherwood E."/>
            <person name="Andersson B."/>
            <person name="Lindh J."/>
        </authorList>
    </citation>
    <scope>NUCLEOTIDE SEQUENCE</scope>
</reference>
<organism evidence="2">
    <name type="scientific">Taenia solium</name>
    <name type="common">Pork tapeworm</name>
    <dbReference type="NCBI Taxonomy" id="6204"/>
    <lineage>
        <taxon>Eukaryota</taxon>
        <taxon>Metazoa</taxon>
        <taxon>Spiralia</taxon>
        <taxon>Lophotrochozoa</taxon>
        <taxon>Platyhelminthes</taxon>
        <taxon>Cestoda</taxon>
        <taxon>Eucestoda</taxon>
        <taxon>Cyclophyllidea</taxon>
        <taxon>Taeniidae</taxon>
        <taxon>Taenia</taxon>
    </lineage>
</organism>
<protein>
    <submittedName>
        <fullName evidence="2">Tsol15</fullName>
    </submittedName>
</protein>
<proteinExistence type="evidence at transcript level"/>
<evidence type="ECO:0000256" key="1">
    <source>
        <dbReference type="SAM" id="Phobius"/>
    </source>
</evidence>
<sequence length="139" mass="15283">MNASQMLERKETGKTSPLPNFYVSKVGSFFFQLSWNTLSLAESHPLYINIIATTNRPESKHEQQANFSRGKHDFVGLDSDTLYTVKAEVFGIKGNVFVYNTSVTTLPLDGKEKLLTTGGSALSSAISMVVFACMAVFFA</sequence>
<name>D7PEW6_TAESO</name>
<feature type="transmembrane region" description="Helical" evidence="1">
    <location>
        <begin position="114"/>
        <end position="138"/>
    </location>
</feature>
<dbReference type="EMBL" id="GU338867">
    <property type="protein sequence ID" value="ADH29589.1"/>
    <property type="molecule type" value="mRNA"/>
</dbReference>
<dbReference type="AlphaFoldDB" id="D7PEW6"/>